<dbReference type="RefSeq" id="WP_132859236.1">
    <property type="nucleotide sequence ID" value="NZ_SMGR01000001.1"/>
</dbReference>
<name>A0A4R1NM18_9RHOB</name>
<dbReference type="EMBL" id="SMGR01000001">
    <property type="protein sequence ID" value="TCL09175.1"/>
    <property type="molecule type" value="Genomic_DNA"/>
</dbReference>
<dbReference type="Proteomes" id="UP000295673">
    <property type="component" value="Unassembled WGS sequence"/>
</dbReference>
<reference evidence="1 2" key="1">
    <citation type="submission" date="2019-03" db="EMBL/GenBank/DDBJ databases">
        <title>Genomic Encyclopedia of Archaeal and Bacterial Type Strains, Phase II (KMG-II): from individual species to whole genera.</title>
        <authorList>
            <person name="Goeker M."/>
        </authorList>
    </citation>
    <scope>NUCLEOTIDE SEQUENCE [LARGE SCALE GENOMIC DNA]</scope>
    <source>
        <strain evidence="1 2">DSM 26433</strain>
    </source>
</reference>
<sequence>MRAVTITFVGDGSDEVAQAFYTYFVDGGLEDQVIDVLTDNTSPNIEVEGLIDINNDTLDIAILSKSTDNK</sequence>
<gene>
    <name evidence="1" type="ORF">BXY66_1220</name>
</gene>
<accession>A0A4R1NM18</accession>
<organism evidence="1 2">
    <name type="scientific">Shimia isoporae</name>
    <dbReference type="NCBI Taxonomy" id="647720"/>
    <lineage>
        <taxon>Bacteria</taxon>
        <taxon>Pseudomonadati</taxon>
        <taxon>Pseudomonadota</taxon>
        <taxon>Alphaproteobacteria</taxon>
        <taxon>Rhodobacterales</taxon>
        <taxon>Roseobacteraceae</taxon>
    </lineage>
</organism>
<comment type="caution">
    <text evidence="1">The sequence shown here is derived from an EMBL/GenBank/DDBJ whole genome shotgun (WGS) entry which is preliminary data.</text>
</comment>
<dbReference type="AlphaFoldDB" id="A0A4R1NM18"/>
<proteinExistence type="predicted"/>
<protein>
    <submittedName>
        <fullName evidence="1">Uncharacterized protein</fullName>
    </submittedName>
</protein>
<evidence type="ECO:0000313" key="1">
    <source>
        <dbReference type="EMBL" id="TCL09175.1"/>
    </source>
</evidence>
<evidence type="ECO:0000313" key="2">
    <source>
        <dbReference type="Proteomes" id="UP000295673"/>
    </source>
</evidence>
<keyword evidence="2" id="KW-1185">Reference proteome</keyword>